<dbReference type="SUPFAM" id="SSF52200">
    <property type="entry name" value="Toll/Interleukin receptor TIR domain"/>
    <property type="match status" value="1"/>
</dbReference>
<evidence type="ECO:0000259" key="1">
    <source>
        <dbReference type="PROSITE" id="PS50104"/>
    </source>
</evidence>
<dbReference type="AlphaFoldDB" id="A0A1V1PEK1"/>
<dbReference type="EMBL" id="ATBP01000089">
    <property type="protein sequence ID" value="ETR73095.1"/>
    <property type="molecule type" value="Genomic_DNA"/>
</dbReference>
<dbReference type="Proteomes" id="UP000189670">
    <property type="component" value="Unassembled WGS sequence"/>
</dbReference>
<dbReference type="InterPro" id="IPR000157">
    <property type="entry name" value="TIR_dom"/>
</dbReference>
<dbReference type="Gene3D" id="3.40.50.450">
    <property type="match status" value="1"/>
</dbReference>
<dbReference type="GO" id="GO:0007165">
    <property type="term" value="P:signal transduction"/>
    <property type="evidence" value="ECO:0007669"/>
    <property type="project" value="InterPro"/>
</dbReference>
<organism evidence="2 3">
    <name type="scientific">Candidatus Magnetoglobus multicellularis str. Araruama</name>
    <dbReference type="NCBI Taxonomy" id="890399"/>
    <lineage>
        <taxon>Bacteria</taxon>
        <taxon>Pseudomonadati</taxon>
        <taxon>Thermodesulfobacteriota</taxon>
        <taxon>Desulfobacteria</taxon>
        <taxon>Desulfobacterales</taxon>
        <taxon>Desulfobacteraceae</taxon>
        <taxon>Candidatus Magnetoglobus</taxon>
    </lineage>
</organism>
<accession>A0A1V1PEK1</accession>
<feature type="domain" description="TIR" evidence="1">
    <location>
        <begin position="1"/>
        <end position="131"/>
    </location>
</feature>
<proteinExistence type="predicted"/>
<protein>
    <recommendedName>
        <fullName evidence="1">TIR domain-containing protein</fullName>
    </recommendedName>
</protein>
<comment type="caution">
    <text evidence="2">The sequence shown here is derived from an EMBL/GenBank/DDBJ whole genome shotgun (WGS) entry which is preliminary data.</text>
</comment>
<sequence>MKSIFISHSNKDKEIARKISADLQARGIRIWLDEAEIKIGDSLIQKISEAIKTTDFILVLLTENSVNSVWVQKEIKTALNREIESKQKYLLPVVVGNPELPSFLMDRLYVNLDESYEEGISSIVNTVNRQSPVDKKDIDSVLDTSDFAKEVAKEVAEILKINQSGIRIEDPNQTDVDEKLVFVIISFSSDMEPIFEGIKAAGEHFGLKVERVKDVQGDYKITDKIVDMIDRAFIVVADLTHERPNVYFELGYARGKNKNVVTTAREGTKVHFDVKDWTYTSYTDSRILEKHLKNRFEFELSNRK</sequence>
<dbReference type="PROSITE" id="PS50104">
    <property type="entry name" value="TIR"/>
    <property type="match status" value="1"/>
</dbReference>
<evidence type="ECO:0000313" key="2">
    <source>
        <dbReference type="EMBL" id="ETR73095.1"/>
    </source>
</evidence>
<evidence type="ECO:0000313" key="3">
    <source>
        <dbReference type="Proteomes" id="UP000189670"/>
    </source>
</evidence>
<dbReference type="SMART" id="SM00255">
    <property type="entry name" value="TIR"/>
    <property type="match status" value="1"/>
</dbReference>
<dbReference type="Gene3D" id="3.40.50.10140">
    <property type="entry name" value="Toll/interleukin-1 receptor homology (TIR) domain"/>
    <property type="match status" value="1"/>
</dbReference>
<reference evidence="3" key="1">
    <citation type="submission" date="2012-11" db="EMBL/GenBank/DDBJ databases">
        <authorList>
            <person name="Lucero-Rivera Y.E."/>
            <person name="Tovar-Ramirez D."/>
        </authorList>
    </citation>
    <scope>NUCLEOTIDE SEQUENCE [LARGE SCALE GENOMIC DNA]</scope>
    <source>
        <strain evidence="3">Araruama</strain>
    </source>
</reference>
<name>A0A1V1PEK1_9BACT</name>
<dbReference type="Pfam" id="PF13676">
    <property type="entry name" value="TIR_2"/>
    <property type="match status" value="1"/>
</dbReference>
<dbReference type="InterPro" id="IPR035897">
    <property type="entry name" value="Toll_tir_struct_dom_sf"/>
</dbReference>
<gene>
    <name evidence="2" type="ORF">OMM_01224</name>
</gene>